<accession>A0ABY4NW61</accession>
<dbReference type="InterPro" id="IPR036291">
    <property type="entry name" value="NAD(P)-bd_dom_sf"/>
</dbReference>
<keyword evidence="1" id="KW-0521">NADP</keyword>
<dbReference type="EMBL" id="CP091196">
    <property type="protein sequence ID" value="UQS24314.1"/>
    <property type="molecule type" value="Genomic_DNA"/>
</dbReference>
<dbReference type="InterPro" id="IPR013154">
    <property type="entry name" value="ADH-like_N"/>
</dbReference>
<dbReference type="InterPro" id="IPR020843">
    <property type="entry name" value="ER"/>
</dbReference>
<gene>
    <name evidence="4" type="ORF">L1857_16505</name>
</gene>
<evidence type="ECO:0000313" key="4">
    <source>
        <dbReference type="EMBL" id="UQS24314.1"/>
    </source>
</evidence>
<evidence type="ECO:0000259" key="3">
    <source>
        <dbReference type="SMART" id="SM00829"/>
    </source>
</evidence>
<keyword evidence="2" id="KW-0560">Oxidoreductase</keyword>
<protein>
    <submittedName>
        <fullName evidence="4">Zinc-binding dehydrogenase</fullName>
    </submittedName>
</protein>
<dbReference type="SMART" id="SM00829">
    <property type="entry name" value="PKS_ER"/>
    <property type="match status" value="1"/>
</dbReference>
<dbReference type="PANTHER" id="PTHR48106">
    <property type="entry name" value="QUINONE OXIDOREDUCTASE PIG3-RELATED"/>
    <property type="match status" value="1"/>
</dbReference>
<proteinExistence type="predicted"/>
<dbReference type="Pfam" id="PF13602">
    <property type="entry name" value="ADH_zinc_N_2"/>
    <property type="match status" value="1"/>
</dbReference>
<dbReference type="Gene3D" id="3.40.50.720">
    <property type="entry name" value="NAD(P)-binding Rossmann-like Domain"/>
    <property type="match status" value="1"/>
</dbReference>
<dbReference type="RefSeq" id="WP_249465513.1">
    <property type="nucleotide sequence ID" value="NZ_CP091196.1"/>
</dbReference>
<dbReference type="PANTHER" id="PTHR48106:SF18">
    <property type="entry name" value="QUINONE OXIDOREDUCTASE PIG3"/>
    <property type="match status" value="1"/>
</dbReference>
<evidence type="ECO:0000256" key="1">
    <source>
        <dbReference type="ARBA" id="ARBA00022857"/>
    </source>
</evidence>
<evidence type="ECO:0000313" key="5">
    <source>
        <dbReference type="Proteomes" id="UP000830158"/>
    </source>
</evidence>
<dbReference type="SUPFAM" id="SSF50129">
    <property type="entry name" value="GroES-like"/>
    <property type="match status" value="1"/>
</dbReference>
<dbReference type="Gene3D" id="3.90.180.10">
    <property type="entry name" value="Medium-chain alcohol dehydrogenases, catalytic domain"/>
    <property type="match status" value="1"/>
</dbReference>
<evidence type="ECO:0000256" key="2">
    <source>
        <dbReference type="ARBA" id="ARBA00023002"/>
    </source>
</evidence>
<dbReference type="Proteomes" id="UP000830158">
    <property type="component" value="Chromosome"/>
</dbReference>
<keyword evidence="5" id="KW-1185">Reference proteome</keyword>
<feature type="domain" description="Enoyl reductase (ER)" evidence="3">
    <location>
        <begin position="10"/>
        <end position="311"/>
    </location>
</feature>
<dbReference type="Pfam" id="PF08240">
    <property type="entry name" value="ADH_N"/>
    <property type="match status" value="1"/>
</dbReference>
<reference evidence="4" key="1">
    <citation type="submission" date="2022-01" db="EMBL/GenBank/DDBJ databases">
        <title>PSI-footprinting approach for the identification of protein synthesis inhibitor producers.</title>
        <authorList>
            <person name="Handel F."/>
            <person name="Kulik A."/>
            <person name="Wex K.W."/>
            <person name="Berscheid A."/>
            <person name="Saur J.S."/>
            <person name="Winkler A."/>
            <person name="Wibberg D."/>
            <person name="Kalinowski J."/>
            <person name="Broetz-Oesterhelt H."/>
            <person name="Mast Y."/>
        </authorList>
    </citation>
    <scope>NUCLEOTIDE SEQUENCE</scope>
    <source>
        <strain evidence="4">KNN 49.3e</strain>
    </source>
</reference>
<name>A0ABY4NW61_9PSEU</name>
<dbReference type="InterPro" id="IPR011032">
    <property type="entry name" value="GroES-like_sf"/>
</dbReference>
<dbReference type="SUPFAM" id="SSF51735">
    <property type="entry name" value="NAD(P)-binding Rossmann-fold domains"/>
    <property type="match status" value="1"/>
</dbReference>
<sequence>MRVIEVERFGGPEVLRVKTVPDPHPGPGQVVIEVKVAGVLSIDTVIRRGEAGHLFPVTPPYVPGVGAAGQVTEIGEGVDPSWCGEWVLADVDGGGYAEQVVATPDQLIRIPAGVGLREAMALLHDGSTALAVFERVAVQRGERVLVQPAGGGLGSLLVQLAHAAGAWVIGAARGAEKLETVRALGADAVVDYSEPGWASRVGPVDVAFDGVGGDLGRAAAELVVPGGRYSSYGWAGGAPVAVDEVKPDVTAYGLEQLHDYAPGRHDRAERMLRLAARGAVRTVIGQTFPLTHAADAHRALEDRAAKGKTLLLI</sequence>
<organism evidence="4 5">
    <name type="scientific">Amycolatopsis thermalba</name>
    <dbReference type="NCBI Taxonomy" id="944492"/>
    <lineage>
        <taxon>Bacteria</taxon>
        <taxon>Bacillati</taxon>
        <taxon>Actinomycetota</taxon>
        <taxon>Actinomycetes</taxon>
        <taxon>Pseudonocardiales</taxon>
        <taxon>Pseudonocardiaceae</taxon>
        <taxon>Amycolatopsis</taxon>
    </lineage>
</organism>